<feature type="transmembrane region" description="Helical" evidence="6">
    <location>
        <begin position="215"/>
        <end position="244"/>
    </location>
</feature>
<evidence type="ECO:0000256" key="5">
    <source>
        <dbReference type="ARBA" id="ARBA00038359"/>
    </source>
</evidence>
<evidence type="ECO:0000313" key="9">
    <source>
        <dbReference type="Proteomes" id="UP000322873"/>
    </source>
</evidence>
<feature type="transmembrane region" description="Helical" evidence="6">
    <location>
        <begin position="100"/>
        <end position="127"/>
    </location>
</feature>
<dbReference type="Proteomes" id="UP000322873">
    <property type="component" value="Unassembled WGS sequence"/>
</dbReference>
<evidence type="ECO:0000256" key="3">
    <source>
        <dbReference type="ARBA" id="ARBA00022989"/>
    </source>
</evidence>
<feature type="transmembrane region" description="Helical" evidence="6">
    <location>
        <begin position="64"/>
        <end position="88"/>
    </location>
</feature>
<keyword evidence="4 6" id="KW-0472">Membrane</keyword>
<evidence type="ECO:0000256" key="4">
    <source>
        <dbReference type="ARBA" id="ARBA00023136"/>
    </source>
</evidence>
<gene>
    <name evidence="8" type="ORF">EYC84_000343</name>
</gene>
<keyword evidence="3 6" id="KW-1133">Transmembrane helix</keyword>
<protein>
    <recommendedName>
        <fullName evidence="7">Rhodopsin domain-containing protein</fullName>
    </recommendedName>
</protein>
<organism evidence="8 9">
    <name type="scientific">Monilinia fructicola</name>
    <name type="common">Brown rot fungus</name>
    <name type="synonym">Ciboria fructicola</name>
    <dbReference type="NCBI Taxonomy" id="38448"/>
    <lineage>
        <taxon>Eukaryota</taxon>
        <taxon>Fungi</taxon>
        <taxon>Dikarya</taxon>
        <taxon>Ascomycota</taxon>
        <taxon>Pezizomycotina</taxon>
        <taxon>Leotiomycetes</taxon>
        <taxon>Helotiales</taxon>
        <taxon>Sclerotiniaceae</taxon>
        <taxon>Monilinia</taxon>
    </lineage>
</organism>
<dbReference type="EMBL" id="VICG01000006">
    <property type="protein sequence ID" value="KAA8570968.1"/>
    <property type="molecule type" value="Genomic_DNA"/>
</dbReference>
<keyword evidence="2 6" id="KW-0812">Transmembrane</keyword>
<feature type="transmembrane region" description="Helical" evidence="6">
    <location>
        <begin position="147"/>
        <end position="170"/>
    </location>
</feature>
<feature type="domain" description="Rhodopsin" evidence="7">
    <location>
        <begin position="44"/>
        <end position="243"/>
    </location>
</feature>
<comment type="caution">
    <text evidence="8">The sequence shown here is derived from an EMBL/GenBank/DDBJ whole genome shotgun (WGS) entry which is preliminary data.</text>
</comment>
<dbReference type="GO" id="GO:0016020">
    <property type="term" value="C:membrane"/>
    <property type="evidence" value="ECO:0007669"/>
    <property type="project" value="UniProtKB-SubCell"/>
</dbReference>
<sequence>MNTSQVDILKQLPPEALATTPALAPPPGIIPNPEHPIIVTPGGGVGVHQWDVSLARLLSWRSLIPLYALLYIANPAFGLVKLSIFMMYLEIFVGLRWMRICVYIGATTSCVFYITLTTLVIYFGTPFDDETWQTLLLTSHWETVKVLAYPSGSVGLAIDVYLFILPLVALINLRIPPKKKALTMIGLGTGVLACTASVLGIVYRAALNQSPDFTWWIVPVVIVGLVELFSGIIICCFPSLLLFFRTYSNWFMKMGTLVLYCLPCTKYKKSTATASDSHGSDHSAQSPQPAMDNNLYPGLDTRGALEVMTSGDIECGPLDSTVMQTHCEKAAEGPVDGMAKC</sequence>
<keyword evidence="9" id="KW-1185">Reference proteome</keyword>
<evidence type="ECO:0000256" key="2">
    <source>
        <dbReference type="ARBA" id="ARBA00022692"/>
    </source>
</evidence>
<evidence type="ECO:0000259" key="7">
    <source>
        <dbReference type="Pfam" id="PF20684"/>
    </source>
</evidence>
<feature type="transmembrane region" description="Helical" evidence="6">
    <location>
        <begin position="182"/>
        <end position="203"/>
    </location>
</feature>
<dbReference type="AlphaFoldDB" id="A0A5M9JN88"/>
<accession>A0A5M9JN88</accession>
<evidence type="ECO:0000313" key="8">
    <source>
        <dbReference type="EMBL" id="KAA8570968.1"/>
    </source>
</evidence>
<evidence type="ECO:0000256" key="6">
    <source>
        <dbReference type="SAM" id="Phobius"/>
    </source>
</evidence>
<dbReference type="InterPro" id="IPR052337">
    <property type="entry name" value="SAT4-like"/>
</dbReference>
<name>A0A5M9JN88_MONFR</name>
<dbReference type="PANTHER" id="PTHR33048">
    <property type="entry name" value="PTH11-LIKE INTEGRAL MEMBRANE PROTEIN (AFU_ORTHOLOGUE AFUA_5G11245)"/>
    <property type="match status" value="1"/>
</dbReference>
<dbReference type="PANTHER" id="PTHR33048:SF158">
    <property type="entry name" value="MEMBRANE PROTEIN PTH11-LIKE, PUTATIVE-RELATED"/>
    <property type="match status" value="1"/>
</dbReference>
<comment type="subcellular location">
    <subcellularLocation>
        <location evidence="1">Membrane</location>
        <topology evidence="1">Multi-pass membrane protein</topology>
    </subcellularLocation>
</comment>
<dbReference type="VEuPathDB" id="FungiDB:MFRU_011g00070"/>
<comment type="similarity">
    <text evidence="5">Belongs to the SAT4 family.</text>
</comment>
<dbReference type="InterPro" id="IPR049326">
    <property type="entry name" value="Rhodopsin_dom_fungi"/>
</dbReference>
<evidence type="ECO:0000256" key="1">
    <source>
        <dbReference type="ARBA" id="ARBA00004141"/>
    </source>
</evidence>
<dbReference type="Pfam" id="PF20684">
    <property type="entry name" value="Fung_rhodopsin"/>
    <property type="match status" value="1"/>
</dbReference>
<reference evidence="8 9" key="1">
    <citation type="submission" date="2019-06" db="EMBL/GenBank/DDBJ databases">
        <title>Genome Sequence of the Brown Rot Fungal Pathogen Monilinia fructicola.</title>
        <authorList>
            <person name="De Miccolis Angelini R.M."/>
            <person name="Landi L."/>
            <person name="Abate D."/>
            <person name="Pollastro S."/>
            <person name="Romanazzi G."/>
            <person name="Faretra F."/>
        </authorList>
    </citation>
    <scope>NUCLEOTIDE SEQUENCE [LARGE SCALE GENOMIC DNA]</scope>
    <source>
        <strain evidence="8 9">Mfrc123</strain>
    </source>
</reference>
<proteinExistence type="inferred from homology"/>